<dbReference type="PANTHER" id="PTHR34677:SF3">
    <property type="entry name" value="BACTERIAL IG-LIKE DOMAIN-CONTAINING PROTEIN"/>
    <property type="match status" value="1"/>
</dbReference>
<evidence type="ECO:0000259" key="4">
    <source>
        <dbReference type="Pfam" id="PF19077"/>
    </source>
</evidence>
<keyword evidence="2" id="KW-0812">Transmembrane</keyword>
<feature type="chain" id="PRO_5004298092" evidence="3">
    <location>
        <begin position="24"/>
        <end position="1916"/>
    </location>
</feature>
<name>Q84FF9_MYXXA</name>
<protein>
    <submittedName>
        <fullName evidence="5">Putative hemagglutinin</fullName>
    </submittedName>
</protein>
<dbReference type="Gene3D" id="2.60.40.10">
    <property type="entry name" value="Immunoglobulins"/>
    <property type="match status" value="2"/>
</dbReference>
<proteinExistence type="predicted"/>
<keyword evidence="2" id="KW-0472">Membrane</keyword>
<evidence type="ECO:0000256" key="1">
    <source>
        <dbReference type="SAM" id="MobiDB-lite"/>
    </source>
</evidence>
<keyword evidence="3" id="KW-0732">Signal</keyword>
<dbReference type="InterPro" id="IPR013783">
    <property type="entry name" value="Ig-like_fold"/>
</dbReference>
<dbReference type="EMBL" id="AY204461">
    <property type="protein sequence ID" value="AAO22852.1"/>
    <property type="molecule type" value="Genomic_DNA"/>
</dbReference>
<reference evidence="5" key="1">
    <citation type="submission" date="2002-12" db="EMBL/GenBank/DDBJ databases">
        <title>Identification of genes required for adventurous gliding motility in Myxococcus xanthus with the transposable element mariner.</title>
        <authorList>
            <person name="Hartzell P.L."/>
            <person name="Youderian P.A."/>
        </authorList>
    </citation>
    <scope>NUCLEOTIDE SEQUENCE</scope>
</reference>
<evidence type="ECO:0000313" key="5">
    <source>
        <dbReference type="EMBL" id="AAO22852.1"/>
    </source>
</evidence>
<feature type="transmembrane region" description="Helical" evidence="2">
    <location>
        <begin position="1894"/>
        <end position="1911"/>
    </location>
</feature>
<gene>
    <name evidence="5" type="primary">agmC</name>
</gene>
<dbReference type="NCBIfam" id="NF047640">
    <property type="entry name" value="gliding_AgmC_N"/>
    <property type="match status" value="1"/>
</dbReference>
<evidence type="ECO:0000256" key="3">
    <source>
        <dbReference type="SAM" id="SignalP"/>
    </source>
</evidence>
<feature type="region of interest" description="Disordered" evidence="1">
    <location>
        <begin position="285"/>
        <end position="311"/>
    </location>
</feature>
<dbReference type="PANTHER" id="PTHR34677">
    <property type="match status" value="1"/>
</dbReference>
<evidence type="ECO:0000256" key="2">
    <source>
        <dbReference type="SAM" id="Phobius"/>
    </source>
</evidence>
<feature type="domain" description="Bacterial Ig-like" evidence="4">
    <location>
        <begin position="1798"/>
        <end position="1870"/>
    </location>
</feature>
<dbReference type="Gene3D" id="3.30.420.430">
    <property type="match status" value="2"/>
</dbReference>
<feature type="region of interest" description="Disordered" evidence="1">
    <location>
        <begin position="240"/>
        <end position="262"/>
    </location>
</feature>
<feature type="region of interest" description="Disordered" evidence="1">
    <location>
        <begin position="409"/>
        <end position="428"/>
    </location>
</feature>
<feature type="compositionally biased region" description="Gly residues" evidence="1">
    <location>
        <begin position="285"/>
        <end position="294"/>
    </location>
</feature>
<organism evidence="5">
    <name type="scientific">Myxococcus xanthus</name>
    <dbReference type="NCBI Taxonomy" id="34"/>
    <lineage>
        <taxon>Bacteria</taxon>
        <taxon>Pseudomonadati</taxon>
        <taxon>Myxococcota</taxon>
        <taxon>Myxococcia</taxon>
        <taxon>Myxococcales</taxon>
        <taxon>Cystobacterineae</taxon>
        <taxon>Myxococcaceae</taxon>
        <taxon>Myxococcus</taxon>
    </lineage>
</organism>
<feature type="signal peptide" evidence="3">
    <location>
        <begin position="1"/>
        <end position="23"/>
    </location>
</feature>
<keyword evidence="2" id="KW-1133">Transmembrane helix</keyword>
<dbReference type="InterPro" id="IPR058184">
    <property type="entry name" value="AgmC-like_N"/>
</dbReference>
<feature type="region of interest" description="Disordered" evidence="1">
    <location>
        <begin position="325"/>
        <end position="348"/>
    </location>
</feature>
<dbReference type="Pfam" id="PF19077">
    <property type="entry name" value="Big_13"/>
    <property type="match status" value="2"/>
</dbReference>
<accession>Q84FF9</accession>
<dbReference type="InterPro" id="IPR044016">
    <property type="entry name" value="Big_13"/>
</dbReference>
<sequence length="1916" mass="199159">MRTNALTKVLMVAVGLWALPALPGPDTYLVGNGQDGARNIGGGSGGTVINNYAQVLEPLAPGDTTLKTSLATITSQSGSNVPDFNGPGGGTDGDLVMIIQTTGLVPAAAVGSAAPISLEGSAVGRWELARITNVNRSVEDELTLTLDRPLKYSYAADVTQVVRVPEYTALTLTNNAVVRAGNWDPETYTGGVLAFLATGAVTLGTGSKLSAKGAGFHGGTYVADIAVDGNDQPIKGCPASGRPDSTRAFSGEGLNAAANSPRGVDNVANGGGGGVCLRAGGGGGGNAGAGGRGGSSDSASDEGRGAAAGQGGAALNASPLMQLLMGGGGGAGHGRSASPTPRGGHGGGIIFVRAQSLSGGMLDASGDAGVASNEDGAGGGGAGGTIHARFLHATPCGASNFLDVRGGAGGATTHGGEGLRGPGGGGGGGRVLFQSRNTATCAVNVASGVAGLAVAGNHHDAVPGNSSFPYAGTATLMGTEFVAPAQPTITVPAGSIVTNNPLPTLSGISTANSEVVIYALEGGVVSGVEYGRGVVGSNGSFSLTLSRPLQTGEITHLVAVTEAQGLQGAPSASRAFTVDTEAPDTYFAENGVPASPSRLSSVSFTFASNELTGITYQCQVVSGIGTTAPSTGWEPCDSPYTTTTTLTDGLTYTMWVRAHDAAGNRDPTPARYSWLVDCTRPETEFAANGTPGGASNVVNPVFRFTTEANATFECILVPPGATTAPLETDSRWAACTNPYVAPTRSDNTANTLWVRAVDAAGNVDDTPATYSWTVDLRDPDTEFTGTLPEPVNNLESVTFTFSSNESNVIFECSLNGAGFSPCTSGSSIATTELEASFTLLVRAKDPANNVDKTPARYDWRTDKVRPDTVLHTTMGSLSNALQAGFDFNSPDADVVGFECILASPSTAPMPDEEDARWAGCAASYLTPELTHNTTYRLWVRAVDAAGNVDGMPASHEWRVDLEPPDTELTAPLPAPVNNQTSVPFTFSSNDPQATFECSLNGAPFATCTSGIIVQTPGADAPFRFLVRARDTAGNVDPTPAAYSWRTDKVRPDTVLHTTMGSLSNALQAGFDFNSPDADVVGFECILASPSTAPMPDEEDARWAGCAASYLTPELTHNTTYRLWVRAVDAAGNVDGMPASHEWRVDLEPPDTELTAPLPAPVNNQTSVPFTFSSNDPQATFECSLNGAPFATCTSGIIVQTPGADAPFRFLVRARDTAGNVDPTPAAYSWRTDKVRPDTQVVALVDSPSNALRARFNLSSPDTDVVGFQCILVRPSSTTMPEEDDEDWEACGASHLTSELITSTYTLWARAVDAAGNVDATPAGATWTVDRDPPDTVITSKPDALTGEPTTAFAFRGGDNDTDVVGFECSYDGRDFLPCESPFALPNPPGIPVYAEGDHSMLIRAVDAAGNRDETPANHIWRLVVGDPVTYFQTAPPTVTRQTSASFSFTSNLTTVIYACQLDDEPREEDCATSESPTKPYTGLAEGGHTLRVWARGGGREASSPSVYNWTVDLTGPVAPVINVPAQNDVYFNVQWPQFSGRVSERGTFIIKMDGDIVGTFQVSEQSLSWSFESPVQLADGPHVLAVSLTDAVGNDGAEAFRTFTVDATKPETRLTAAPPHLTNQPRAVFQFESNEVGTTFECSLDGGAFASCTGPNSHEVTVGDALHTFAVRAVDRAGNVADVQGAHEWRVDSVAPTTNIIEMPVADTNVARAVFRFESDESFVNFECSIDGAAFDNCPPAYTWDGVPEGEHRIEVRARDEAGNVDATPAVHVWRLDTTPPLVPVVSSPAPEAVVGSLTPTFQGSAEPGSEVLLFVDGLDFGSARVEPTGQWRLTLTRAISEGDHRFSALARDAAGNESERSAESAFKVDPSINIIRAVSSRGGGLSCAAGGRGSAPLLLLGWGVLVLMAARRRRV</sequence>
<dbReference type="NCBIfam" id="NF033510">
    <property type="entry name" value="Ca_tandemer"/>
    <property type="match status" value="1"/>
</dbReference>
<feature type="domain" description="Bacterial Ig-like" evidence="4">
    <location>
        <begin position="1526"/>
        <end position="1606"/>
    </location>
</feature>